<sequence>MDLERLHEVQADQLALLISRGNTPQDAGRKLRFNRKHVKKLLGILRDRAEMPAVDPHTAFAAYTAHTSPSVQRLKKLLDTTDRLEAVDPEFDTEVTDTEESYEESGDGTRPIKRVRKTVKAAYRGGLNPALRLQAMRDLAEHAKTWIDIAIQLGVVQTLKPQPAQTHAHLHLNKIDVDMQQVLIQAVQSGDTSALEALARGEAPKGTVDPPTPEVK</sequence>
<dbReference type="Proteomes" id="UP000034588">
    <property type="component" value="Unassembled WGS sequence"/>
</dbReference>
<gene>
    <name evidence="1" type="ORF">UY48_C0003G0021</name>
</gene>
<proteinExistence type="predicted"/>
<accession>A0A0G1Z356</accession>
<protein>
    <submittedName>
        <fullName evidence="1">Uncharacterized protein</fullName>
    </submittedName>
</protein>
<comment type="caution">
    <text evidence="1">The sequence shown here is derived from an EMBL/GenBank/DDBJ whole genome shotgun (WGS) entry which is preliminary data.</text>
</comment>
<evidence type="ECO:0000313" key="2">
    <source>
        <dbReference type="Proteomes" id="UP000034588"/>
    </source>
</evidence>
<dbReference type="EMBL" id="LCQD01000003">
    <property type="protein sequence ID" value="KKW13199.1"/>
    <property type="molecule type" value="Genomic_DNA"/>
</dbReference>
<reference evidence="1 2" key="1">
    <citation type="journal article" date="2015" name="Nature">
        <title>rRNA introns, odd ribosomes, and small enigmatic genomes across a large radiation of phyla.</title>
        <authorList>
            <person name="Brown C.T."/>
            <person name="Hug L.A."/>
            <person name="Thomas B.C."/>
            <person name="Sharon I."/>
            <person name="Castelle C.J."/>
            <person name="Singh A."/>
            <person name="Wilkins M.J."/>
            <person name="Williams K.H."/>
            <person name="Banfield J.F."/>
        </authorList>
    </citation>
    <scope>NUCLEOTIDE SEQUENCE [LARGE SCALE GENOMIC DNA]</scope>
</reference>
<dbReference type="AlphaFoldDB" id="A0A0G1Z356"/>
<name>A0A0G1Z356_9BACT</name>
<organism evidence="1 2">
    <name type="scientific">Candidatus Gottesmanbacteria bacterium GW2011_GWB1_49_7</name>
    <dbReference type="NCBI Taxonomy" id="1618448"/>
    <lineage>
        <taxon>Bacteria</taxon>
        <taxon>Candidatus Gottesmaniibacteriota</taxon>
    </lineage>
</organism>
<evidence type="ECO:0000313" key="1">
    <source>
        <dbReference type="EMBL" id="KKW13199.1"/>
    </source>
</evidence>